<gene>
    <name evidence="9" type="ORF">FWK35_00020838</name>
</gene>
<keyword evidence="6" id="KW-0378">Hydrolase</keyword>
<evidence type="ECO:0000256" key="4">
    <source>
        <dbReference type="ARBA" id="ARBA00022722"/>
    </source>
</evidence>
<protein>
    <submittedName>
        <fullName evidence="9">Putative nuclease HARBI1</fullName>
    </submittedName>
</protein>
<evidence type="ECO:0000256" key="7">
    <source>
        <dbReference type="ARBA" id="ARBA00023242"/>
    </source>
</evidence>
<proteinExistence type="inferred from homology"/>
<comment type="subcellular location">
    <subcellularLocation>
        <location evidence="2">Nucleus</location>
    </subcellularLocation>
</comment>
<evidence type="ECO:0000256" key="2">
    <source>
        <dbReference type="ARBA" id="ARBA00004123"/>
    </source>
</evidence>
<keyword evidence="7" id="KW-0539">Nucleus</keyword>
<sequence length="228" mass="26856">MQERYDIFDWIDDDAVRVPKRYIRDAENPFEMYTDVQIFCRFRFPKEIVLNVIMHMVHENKEEIIRTDNRGLPVDRLFKVLLALRFYASGNYQRVNGDILGLSQSTVSRVIREISKLIASTTNIKKWIKLPTIQESQEIKQQFYDVAKFPGVIGAIDCTHIPIKRDNAEIYRNRKGWMSINTQIVSVPDMKILDVVCRWPGSTHDSRNFNNNRIKSIMKSGVYRTSHW</sequence>
<keyword evidence="10" id="KW-1185">Reference proteome</keyword>
<dbReference type="EMBL" id="VUJU01009811">
    <property type="protein sequence ID" value="KAF0717479.1"/>
    <property type="molecule type" value="Genomic_DNA"/>
</dbReference>
<keyword evidence="5" id="KW-0479">Metal-binding</keyword>
<organism evidence="9 10">
    <name type="scientific">Aphis craccivora</name>
    <name type="common">Cowpea aphid</name>
    <dbReference type="NCBI Taxonomy" id="307492"/>
    <lineage>
        <taxon>Eukaryota</taxon>
        <taxon>Metazoa</taxon>
        <taxon>Ecdysozoa</taxon>
        <taxon>Arthropoda</taxon>
        <taxon>Hexapoda</taxon>
        <taxon>Insecta</taxon>
        <taxon>Pterygota</taxon>
        <taxon>Neoptera</taxon>
        <taxon>Paraneoptera</taxon>
        <taxon>Hemiptera</taxon>
        <taxon>Sternorrhyncha</taxon>
        <taxon>Aphidomorpha</taxon>
        <taxon>Aphidoidea</taxon>
        <taxon>Aphididae</taxon>
        <taxon>Aphidini</taxon>
        <taxon>Aphis</taxon>
        <taxon>Aphis</taxon>
    </lineage>
</organism>
<evidence type="ECO:0000313" key="9">
    <source>
        <dbReference type="EMBL" id="KAF0717479.1"/>
    </source>
</evidence>
<reference evidence="9 10" key="1">
    <citation type="submission" date="2019-08" db="EMBL/GenBank/DDBJ databases">
        <title>Whole genome of Aphis craccivora.</title>
        <authorList>
            <person name="Voronova N.V."/>
            <person name="Shulinski R.S."/>
            <person name="Bandarenka Y.V."/>
            <person name="Zhorov D.G."/>
            <person name="Warner D."/>
        </authorList>
    </citation>
    <scope>NUCLEOTIDE SEQUENCE [LARGE SCALE GENOMIC DNA]</scope>
    <source>
        <strain evidence="9">180601</strain>
        <tissue evidence="9">Whole Body</tissue>
    </source>
</reference>
<comment type="caution">
    <text evidence="9">The sequence shown here is derived from an EMBL/GenBank/DDBJ whole genome shotgun (WGS) entry which is preliminary data.</text>
</comment>
<evidence type="ECO:0000256" key="5">
    <source>
        <dbReference type="ARBA" id="ARBA00022723"/>
    </source>
</evidence>
<dbReference type="InterPro" id="IPR045249">
    <property type="entry name" value="HARBI1-like"/>
</dbReference>
<name>A0A6G0W391_APHCR</name>
<dbReference type="Pfam" id="PF13359">
    <property type="entry name" value="DDE_Tnp_4"/>
    <property type="match status" value="1"/>
</dbReference>
<evidence type="ECO:0000256" key="1">
    <source>
        <dbReference type="ARBA" id="ARBA00001968"/>
    </source>
</evidence>
<dbReference type="PANTHER" id="PTHR22930:SF85">
    <property type="entry name" value="GH03217P-RELATED"/>
    <property type="match status" value="1"/>
</dbReference>
<evidence type="ECO:0000259" key="8">
    <source>
        <dbReference type="Pfam" id="PF13359"/>
    </source>
</evidence>
<accession>A0A6G0W391</accession>
<dbReference type="GO" id="GO:0004518">
    <property type="term" value="F:nuclease activity"/>
    <property type="evidence" value="ECO:0007669"/>
    <property type="project" value="UniProtKB-KW"/>
</dbReference>
<evidence type="ECO:0000313" key="10">
    <source>
        <dbReference type="Proteomes" id="UP000478052"/>
    </source>
</evidence>
<evidence type="ECO:0000256" key="3">
    <source>
        <dbReference type="ARBA" id="ARBA00006958"/>
    </source>
</evidence>
<dbReference type="InterPro" id="IPR027806">
    <property type="entry name" value="HARBI1_dom"/>
</dbReference>
<comment type="similarity">
    <text evidence="3">Belongs to the HARBI1 family.</text>
</comment>
<dbReference type="PANTHER" id="PTHR22930">
    <property type="match status" value="1"/>
</dbReference>
<dbReference type="AlphaFoldDB" id="A0A6G0W391"/>
<dbReference type="GO" id="GO:0016787">
    <property type="term" value="F:hydrolase activity"/>
    <property type="evidence" value="ECO:0007669"/>
    <property type="project" value="UniProtKB-KW"/>
</dbReference>
<dbReference type="OrthoDB" id="6626070at2759"/>
<dbReference type="GO" id="GO:0005634">
    <property type="term" value="C:nucleus"/>
    <property type="evidence" value="ECO:0007669"/>
    <property type="project" value="UniProtKB-SubCell"/>
</dbReference>
<evidence type="ECO:0000256" key="6">
    <source>
        <dbReference type="ARBA" id="ARBA00022801"/>
    </source>
</evidence>
<dbReference type="Proteomes" id="UP000478052">
    <property type="component" value="Unassembled WGS sequence"/>
</dbReference>
<feature type="domain" description="DDE Tnp4" evidence="8">
    <location>
        <begin position="156"/>
        <end position="216"/>
    </location>
</feature>
<comment type="cofactor">
    <cofactor evidence="1">
        <name>a divalent metal cation</name>
        <dbReference type="ChEBI" id="CHEBI:60240"/>
    </cofactor>
</comment>
<dbReference type="GO" id="GO:0046872">
    <property type="term" value="F:metal ion binding"/>
    <property type="evidence" value="ECO:0007669"/>
    <property type="project" value="UniProtKB-KW"/>
</dbReference>
<keyword evidence="4" id="KW-0540">Nuclease</keyword>